<keyword evidence="1" id="KW-0175">Coiled coil</keyword>
<comment type="caution">
    <text evidence="3">The sequence shown here is derived from an EMBL/GenBank/DDBJ whole genome shotgun (WGS) entry which is preliminary data.</text>
</comment>
<dbReference type="EMBL" id="LCRR01000004">
    <property type="protein sequence ID" value="KKW37754.1"/>
    <property type="molecule type" value="Genomic_DNA"/>
</dbReference>
<sequence>MLVAMGNTVFYLQAAAPYAAAGALILAVVSLVLLLILRRRIGRLARGKSGNMEETIDLLAREMKEMQEFRSELEQYLKLAEKRLRGSVQGIGVVRFNPFEAQGGNQSFAAALLDERGNGIVLSTLHARERASVYCKPIEGGSSTFDLTDEEKEAIEHAKQSIAKNRKK</sequence>
<dbReference type="InterPro" id="IPR027981">
    <property type="entry name" value="DUF4446"/>
</dbReference>
<feature type="transmembrane region" description="Helical" evidence="2">
    <location>
        <begin position="15"/>
        <end position="37"/>
    </location>
</feature>
<evidence type="ECO:0000256" key="1">
    <source>
        <dbReference type="SAM" id="Coils"/>
    </source>
</evidence>
<evidence type="ECO:0000313" key="3">
    <source>
        <dbReference type="EMBL" id="KKW37754.1"/>
    </source>
</evidence>
<keyword evidence="2" id="KW-0472">Membrane</keyword>
<evidence type="ECO:0008006" key="5">
    <source>
        <dbReference type="Google" id="ProtNLM"/>
    </source>
</evidence>
<keyword evidence="2" id="KW-1133">Transmembrane helix</keyword>
<reference evidence="3 4" key="1">
    <citation type="journal article" date="2015" name="Nature">
        <title>rRNA introns, odd ribosomes, and small enigmatic genomes across a large radiation of phyla.</title>
        <authorList>
            <person name="Brown C.T."/>
            <person name="Hug L.A."/>
            <person name="Thomas B.C."/>
            <person name="Sharon I."/>
            <person name="Castelle C.J."/>
            <person name="Singh A."/>
            <person name="Wilkins M.J."/>
            <person name="Williams K.H."/>
            <person name="Banfield J.F."/>
        </authorList>
    </citation>
    <scope>NUCLEOTIDE SEQUENCE [LARGE SCALE GENOMIC DNA]</scope>
</reference>
<proteinExistence type="predicted"/>
<evidence type="ECO:0000256" key="2">
    <source>
        <dbReference type="SAM" id="Phobius"/>
    </source>
</evidence>
<name>A0A0G2AXW0_9BACT</name>
<keyword evidence="2" id="KW-0812">Transmembrane</keyword>
<dbReference type="Pfam" id="PF14584">
    <property type="entry name" value="DUF4446"/>
    <property type="match status" value="1"/>
</dbReference>
<organism evidence="3 4">
    <name type="scientific">Candidatus Adlerbacteria bacterium GW2011_GWB1_54_7</name>
    <dbReference type="NCBI Taxonomy" id="1618607"/>
    <lineage>
        <taxon>Bacteria</taxon>
        <taxon>Candidatus Adleribacteriota</taxon>
    </lineage>
</organism>
<dbReference type="AlphaFoldDB" id="A0A0G2AXW0"/>
<accession>A0A0G2AXW0</accession>
<evidence type="ECO:0000313" key="4">
    <source>
        <dbReference type="Proteomes" id="UP000033852"/>
    </source>
</evidence>
<gene>
    <name evidence="3" type="ORF">UY86_C0004G0083</name>
</gene>
<protein>
    <recommendedName>
        <fullName evidence="5">DUF4446 domain-containing protein</fullName>
    </recommendedName>
</protein>
<feature type="coiled-coil region" evidence="1">
    <location>
        <begin position="52"/>
        <end position="83"/>
    </location>
</feature>
<dbReference type="Proteomes" id="UP000033852">
    <property type="component" value="Unassembled WGS sequence"/>
</dbReference>
<dbReference type="STRING" id="1618607.UY86_C0004G0083"/>